<dbReference type="InterPro" id="IPR050955">
    <property type="entry name" value="Plant_Biomass_Hydrol_Est"/>
</dbReference>
<evidence type="ECO:0000313" key="3">
    <source>
        <dbReference type="EMBL" id="KIK18302.1"/>
    </source>
</evidence>
<dbReference type="AlphaFoldDB" id="A0A0C9Z7A2"/>
<dbReference type="GO" id="GO:0008236">
    <property type="term" value="F:serine-type peptidase activity"/>
    <property type="evidence" value="ECO:0007669"/>
    <property type="project" value="InterPro"/>
</dbReference>
<dbReference type="PANTHER" id="PTHR43037">
    <property type="entry name" value="UNNAMED PRODUCT-RELATED"/>
    <property type="match status" value="1"/>
</dbReference>
<dbReference type="GO" id="GO:0006508">
    <property type="term" value="P:proteolysis"/>
    <property type="evidence" value="ECO:0007669"/>
    <property type="project" value="InterPro"/>
</dbReference>
<reference evidence="4" key="2">
    <citation type="submission" date="2015-01" db="EMBL/GenBank/DDBJ databases">
        <title>Evolutionary Origins and Diversification of the Mycorrhizal Mutualists.</title>
        <authorList>
            <consortium name="DOE Joint Genome Institute"/>
            <consortium name="Mycorrhizal Genomics Consortium"/>
            <person name="Kohler A."/>
            <person name="Kuo A."/>
            <person name="Nagy L.G."/>
            <person name="Floudas D."/>
            <person name="Copeland A."/>
            <person name="Barry K.W."/>
            <person name="Cichocki N."/>
            <person name="Veneault-Fourrey C."/>
            <person name="LaButti K."/>
            <person name="Lindquist E.A."/>
            <person name="Lipzen A."/>
            <person name="Lundell T."/>
            <person name="Morin E."/>
            <person name="Murat C."/>
            <person name="Riley R."/>
            <person name="Ohm R."/>
            <person name="Sun H."/>
            <person name="Tunlid A."/>
            <person name="Henrissat B."/>
            <person name="Grigoriev I.V."/>
            <person name="Hibbett D.S."/>
            <person name="Martin F."/>
        </authorList>
    </citation>
    <scope>NUCLEOTIDE SEQUENCE [LARGE SCALE GENOMIC DNA]</scope>
    <source>
        <strain evidence="4">441</strain>
    </source>
</reference>
<gene>
    <name evidence="3" type="ORF">PISMIDRAFT_30538</name>
</gene>
<evidence type="ECO:0000313" key="4">
    <source>
        <dbReference type="Proteomes" id="UP000054018"/>
    </source>
</evidence>
<evidence type="ECO:0000256" key="1">
    <source>
        <dbReference type="ARBA" id="ARBA00022729"/>
    </source>
</evidence>
<dbReference type="OrthoDB" id="449091at2759"/>
<dbReference type="HOGENOM" id="CLU_014627_0_0_1"/>
<dbReference type="Proteomes" id="UP000054018">
    <property type="component" value="Unassembled WGS sequence"/>
</dbReference>
<keyword evidence="4" id="KW-1185">Reference proteome</keyword>
<name>A0A0C9Z7A2_9AGAM</name>
<dbReference type="STRING" id="765257.A0A0C9Z7A2"/>
<organism evidence="3 4">
    <name type="scientific">Pisolithus microcarpus 441</name>
    <dbReference type="NCBI Taxonomy" id="765257"/>
    <lineage>
        <taxon>Eukaryota</taxon>
        <taxon>Fungi</taxon>
        <taxon>Dikarya</taxon>
        <taxon>Basidiomycota</taxon>
        <taxon>Agaricomycotina</taxon>
        <taxon>Agaricomycetes</taxon>
        <taxon>Agaricomycetidae</taxon>
        <taxon>Boletales</taxon>
        <taxon>Sclerodermatineae</taxon>
        <taxon>Pisolithaceae</taxon>
        <taxon>Pisolithus</taxon>
    </lineage>
</organism>
<dbReference type="InterPro" id="IPR029058">
    <property type="entry name" value="AB_hydrolase_fold"/>
</dbReference>
<evidence type="ECO:0000259" key="2">
    <source>
        <dbReference type="Pfam" id="PF00326"/>
    </source>
</evidence>
<dbReference type="Gene3D" id="3.40.50.1820">
    <property type="entry name" value="alpha/beta hydrolase"/>
    <property type="match status" value="1"/>
</dbReference>
<keyword evidence="1" id="KW-0732">Signal</keyword>
<reference evidence="3 4" key="1">
    <citation type="submission" date="2014-04" db="EMBL/GenBank/DDBJ databases">
        <authorList>
            <consortium name="DOE Joint Genome Institute"/>
            <person name="Kuo A."/>
            <person name="Kohler A."/>
            <person name="Costa M.D."/>
            <person name="Nagy L.G."/>
            <person name="Floudas D."/>
            <person name="Copeland A."/>
            <person name="Barry K.W."/>
            <person name="Cichocki N."/>
            <person name="Veneault-Fourrey C."/>
            <person name="LaButti K."/>
            <person name="Lindquist E.A."/>
            <person name="Lipzen A."/>
            <person name="Lundell T."/>
            <person name="Morin E."/>
            <person name="Murat C."/>
            <person name="Sun H."/>
            <person name="Tunlid A."/>
            <person name="Henrissat B."/>
            <person name="Grigoriev I.V."/>
            <person name="Hibbett D.S."/>
            <person name="Martin F."/>
            <person name="Nordberg H.P."/>
            <person name="Cantor M.N."/>
            <person name="Hua S.X."/>
        </authorList>
    </citation>
    <scope>NUCLEOTIDE SEQUENCE [LARGE SCALE GENOMIC DNA]</scope>
    <source>
        <strain evidence="3 4">441</strain>
    </source>
</reference>
<feature type="domain" description="Peptidase S9 prolyl oligopeptidase catalytic" evidence="2">
    <location>
        <begin position="471"/>
        <end position="599"/>
    </location>
</feature>
<dbReference type="EMBL" id="KN833808">
    <property type="protein sequence ID" value="KIK18302.1"/>
    <property type="molecule type" value="Genomic_DNA"/>
</dbReference>
<sequence length="892" mass="99482">MSTDPHGWRVELDRQWDCFLTRYSSPTYPSSLPRSARALWTRTTAGIDGRILVSHPSVPWDQIRTTEGWAGFQHVNMLRGWLTVHPPRSACIPEDDRADLDPFLRVKLLRGAFFTILPSPTSTERKEHIPQWHIGNVYAMSRAPVQLVKLPASPRGNMGEGGTKYEVIICGAYEIRLFGDPSSYKSPYPILDVALSVELEFPSAPLRSLGPLSHGPPTLPLQHSPEHSITPHFVGGKPFGEAIGIGLRSTDSGGWWTVTDVRLSTNSSTNFIILTLLEPIRIAPTQTRIVPFRITLADNEYISEKVTKLVVELTCSPSAHIVRPSEATHVKNVVLSVTIPLDHVCLWTQDNYTPIRATYFFARSMVTAFTLVPPKLPFARPDYDACAGREFECTGNEPILALHGAGVDILSQPWWANSLPRQKHGWIVMSQGRTEWGLDWHGPSAADAFSSVTALSHILFHGPLEWRKWGFNANTRVVLVGHSNGGQGAWYIAARWPDRVCGVIAAAGYIKSQAYVPWSLDRFSHFVDPFLRAVLETSLTPDDNDLFLSNLVGTPILALHGGADDNVPTWHTRELVVVLKTWDRDAEITYYEDSGRPHWYPEIFKSDRVRAFLDRLYSPSPVPPLRRISDGIPASARRQGRFTLTVAVPHESGSMYGWRVCALSTPGLMMRYLESKEPYCLQGTDHHQILPEQNTDPVTLQPRQRLQAILSSTAPLTLLIPSFSLQYELSAALRISYALRLYHSLDAQIISLEELNSLTDVGEGNLVVLGCGRESLVQAWLEQTRSAWRFKDGAWCFSERRKFNGPSLAIMFLQPHPTIPAATSLFLEFTDLNGLERALRLFPIRTGVLSPDWIVVGGRADEVGAAGVEGAGVYARSCHGDWAYNGQVSWFD</sequence>
<proteinExistence type="predicted"/>
<dbReference type="Pfam" id="PF00326">
    <property type="entry name" value="Peptidase_S9"/>
    <property type="match status" value="1"/>
</dbReference>
<protein>
    <recommendedName>
        <fullName evidence="2">Peptidase S9 prolyl oligopeptidase catalytic domain-containing protein</fullName>
    </recommendedName>
</protein>
<dbReference type="InterPro" id="IPR001375">
    <property type="entry name" value="Peptidase_S9_cat"/>
</dbReference>
<dbReference type="SUPFAM" id="SSF53474">
    <property type="entry name" value="alpha/beta-Hydrolases"/>
    <property type="match status" value="1"/>
</dbReference>
<accession>A0A0C9Z7A2</accession>
<dbReference type="PANTHER" id="PTHR43037:SF4">
    <property type="entry name" value="PEPTIDASE S9 PROLYL OLIGOPEPTIDASE CATALYTIC DOMAIN-CONTAINING PROTEIN"/>
    <property type="match status" value="1"/>
</dbReference>